<evidence type="ECO:0000313" key="2">
    <source>
        <dbReference type="Proteomes" id="UP000654075"/>
    </source>
</evidence>
<organism evidence="1 2">
    <name type="scientific">Polarella glacialis</name>
    <name type="common">Dinoflagellate</name>
    <dbReference type="NCBI Taxonomy" id="89957"/>
    <lineage>
        <taxon>Eukaryota</taxon>
        <taxon>Sar</taxon>
        <taxon>Alveolata</taxon>
        <taxon>Dinophyceae</taxon>
        <taxon>Suessiales</taxon>
        <taxon>Suessiaceae</taxon>
        <taxon>Polarella</taxon>
    </lineage>
</organism>
<accession>A0A813DHA2</accession>
<comment type="caution">
    <text evidence="1">The sequence shown here is derived from an EMBL/GenBank/DDBJ whole genome shotgun (WGS) entry which is preliminary data.</text>
</comment>
<dbReference type="Proteomes" id="UP000654075">
    <property type="component" value="Unassembled WGS sequence"/>
</dbReference>
<gene>
    <name evidence="1" type="ORF">PGLA1383_LOCUS5084</name>
</gene>
<feature type="non-terminal residue" evidence="1">
    <location>
        <position position="1"/>
    </location>
</feature>
<keyword evidence="2" id="KW-1185">Reference proteome</keyword>
<sequence>SAATPSRRRRQDALYSGDDSTRWAARKSARAAEPIDAVALACQSEAGQMPEFAFELEFSDDWVEAFDAGLEQVLIDIEKAQLPQEMVAACSFSICDATGVKLVEISASQLECSGLPRCDLFAGTSHGVPADFPLKVCFGVPKARSSAWLKASSPGGD</sequence>
<reference evidence="1" key="1">
    <citation type="submission" date="2021-02" db="EMBL/GenBank/DDBJ databases">
        <authorList>
            <person name="Dougan E. K."/>
            <person name="Rhodes N."/>
            <person name="Thang M."/>
            <person name="Chan C."/>
        </authorList>
    </citation>
    <scope>NUCLEOTIDE SEQUENCE</scope>
</reference>
<protein>
    <submittedName>
        <fullName evidence="1">Uncharacterized protein</fullName>
    </submittedName>
</protein>
<dbReference type="EMBL" id="CAJNNV010001945">
    <property type="protein sequence ID" value="CAE8586201.1"/>
    <property type="molecule type" value="Genomic_DNA"/>
</dbReference>
<evidence type="ECO:0000313" key="1">
    <source>
        <dbReference type="EMBL" id="CAE8586201.1"/>
    </source>
</evidence>
<proteinExistence type="predicted"/>
<name>A0A813DHA2_POLGL</name>
<feature type="non-terminal residue" evidence="1">
    <location>
        <position position="157"/>
    </location>
</feature>
<dbReference type="AlphaFoldDB" id="A0A813DHA2"/>